<dbReference type="EMBL" id="HBFN01014919">
    <property type="protein sequence ID" value="CAD8794972.1"/>
    <property type="molecule type" value="Transcribed_RNA"/>
</dbReference>
<dbReference type="Pfam" id="PF00581">
    <property type="entry name" value="Rhodanese"/>
    <property type="match status" value="1"/>
</dbReference>
<protein>
    <recommendedName>
        <fullName evidence="1">Rhodanese domain-containing protein</fullName>
    </recommendedName>
</protein>
<proteinExistence type="predicted"/>
<dbReference type="GO" id="GO:0004725">
    <property type="term" value="F:protein tyrosine phosphatase activity"/>
    <property type="evidence" value="ECO:0007669"/>
    <property type="project" value="TreeGrafter"/>
</dbReference>
<dbReference type="PANTHER" id="PTHR10828">
    <property type="entry name" value="M-PHASE INDUCER PHOSPHATASE DUAL SPECIFICITY PHOSPHATASE CDC25"/>
    <property type="match status" value="1"/>
</dbReference>
<dbReference type="PROSITE" id="PS50206">
    <property type="entry name" value="RHODANESE_3"/>
    <property type="match status" value="1"/>
</dbReference>
<dbReference type="InterPro" id="IPR001763">
    <property type="entry name" value="Rhodanese-like_dom"/>
</dbReference>
<organism evidence="2">
    <name type="scientific">Hemiselmis tepida</name>
    <dbReference type="NCBI Taxonomy" id="464990"/>
    <lineage>
        <taxon>Eukaryota</taxon>
        <taxon>Cryptophyceae</taxon>
        <taxon>Cryptomonadales</taxon>
        <taxon>Hemiselmidaceae</taxon>
        <taxon>Hemiselmis</taxon>
    </lineage>
</organism>
<dbReference type="InterPro" id="IPR036873">
    <property type="entry name" value="Rhodanese-like_dom_sf"/>
</dbReference>
<gene>
    <name evidence="2" type="ORF">HTEP1355_LOCUS8611</name>
</gene>
<sequence>MEGPFRPSDPSQRLMGAGGFQSPPCRIDELARALKESAAIAEPRFSWITSEQLVSSLRNHGGGTIVVVDVREEGEVEGGHIPGAHRVPLHALAGSIDRLVALWRASKHLVVHCTRSLSRAPSAVQQLVRRIDQEGGLGAGRVPMVSVLEGGFIGYLEHVASLYHAANGPPAAGWSDWPLADFVSDFDPTKWVVSETLPTRLFHVSECERPPPAAGAGAAPPVGALGGAEDDLVSDELSFLVETTISLSGPSGGNNMPYIM</sequence>
<evidence type="ECO:0000313" key="2">
    <source>
        <dbReference type="EMBL" id="CAD8794972.1"/>
    </source>
</evidence>
<evidence type="ECO:0000259" key="1">
    <source>
        <dbReference type="PROSITE" id="PS50206"/>
    </source>
</evidence>
<dbReference type="PANTHER" id="PTHR10828:SF38">
    <property type="entry name" value="ARSENICAL-RESISTANCE PROTEIN 2-RELATED"/>
    <property type="match status" value="1"/>
</dbReference>
<dbReference type="SUPFAM" id="SSF52821">
    <property type="entry name" value="Rhodanese/Cell cycle control phosphatase"/>
    <property type="match status" value="1"/>
</dbReference>
<name>A0A7S0YSL3_9CRYP</name>
<reference evidence="2" key="1">
    <citation type="submission" date="2021-01" db="EMBL/GenBank/DDBJ databases">
        <authorList>
            <person name="Corre E."/>
            <person name="Pelletier E."/>
            <person name="Niang G."/>
            <person name="Scheremetjew M."/>
            <person name="Finn R."/>
            <person name="Kale V."/>
            <person name="Holt S."/>
            <person name="Cochrane G."/>
            <person name="Meng A."/>
            <person name="Brown T."/>
            <person name="Cohen L."/>
        </authorList>
    </citation>
    <scope>NUCLEOTIDE SEQUENCE</scope>
    <source>
        <strain evidence="2">CCMP443</strain>
    </source>
</reference>
<dbReference type="GO" id="GO:0005737">
    <property type="term" value="C:cytoplasm"/>
    <property type="evidence" value="ECO:0007669"/>
    <property type="project" value="TreeGrafter"/>
</dbReference>
<accession>A0A7S0YSL3</accession>
<dbReference type="GO" id="GO:0005634">
    <property type="term" value="C:nucleus"/>
    <property type="evidence" value="ECO:0007669"/>
    <property type="project" value="TreeGrafter"/>
</dbReference>
<feature type="domain" description="Rhodanese" evidence="1">
    <location>
        <begin position="61"/>
        <end position="160"/>
    </location>
</feature>
<dbReference type="AlphaFoldDB" id="A0A7S0YSL3"/>
<dbReference type="Gene3D" id="3.40.250.10">
    <property type="entry name" value="Rhodanese-like domain"/>
    <property type="match status" value="1"/>
</dbReference>
<dbReference type="SMART" id="SM00450">
    <property type="entry name" value="RHOD"/>
    <property type="match status" value="1"/>
</dbReference>